<keyword evidence="3 9" id="KW-0645">Protease</keyword>
<feature type="region of interest" description="Disordered" evidence="12">
    <location>
        <begin position="169"/>
        <end position="198"/>
    </location>
</feature>
<evidence type="ECO:0000256" key="5">
    <source>
        <dbReference type="ARBA" id="ARBA00022750"/>
    </source>
</evidence>
<keyword evidence="6 9" id="KW-0378">Hydrolase</keyword>
<dbReference type="Pfam" id="PF01252">
    <property type="entry name" value="Peptidase_A8"/>
    <property type="match status" value="1"/>
</dbReference>
<comment type="pathway">
    <text evidence="9">Protein modification; lipoprotein biosynthesis (signal peptide cleavage).</text>
</comment>
<name>A0ABU1YZN2_9MICC</name>
<dbReference type="GO" id="GO:0004190">
    <property type="term" value="F:aspartic-type endopeptidase activity"/>
    <property type="evidence" value="ECO:0007669"/>
    <property type="project" value="UniProtKB-EC"/>
</dbReference>
<comment type="subcellular location">
    <subcellularLocation>
        <location evidence="9">Cell membrane</location>
        <topology evidence="9">Multi-pass membrane protein</topology>
    </subcellularLocation>
</comment>
<keyword evidence="2 9" id="KW-1003">Cell membrane</keyword>
<evidence type="ECO:0000313" key="13">
    <source>
        <dbReference type="EMBL" id="MDR7293829.1"/>
    </source>
</evidence>
<keyword evidence="4 9" id="KW-0812">Transmembrane</keyword>
<evidence type="ECO:0000256" key="3">
    <source>
        <dbReference type="ARBA" id="ARBA00022670"/>
    </source>
</evidence>
<dbReference type="HAMAP" id="MF_00161">
    <property type="entry name" value="LspA"/>
    <property type="match status" value="1"/>
</dbReference>
<feature type="active site" evidence="9">
    <location>
        <position position="129"/>
    </location>
</feature>
<comment type="similarity">
    <text evidence="1 9 11">Belongs to the peptidase A8 family.</text>
</comment>
<feature type="transmembrane region" description="Helical" evidence="9">
    <location>
        <begin position="7"/>
        <end position="27"/>
    </location>
</feature>
<evidence type="ECO:0000313" key="14">
    <source>
        <dbReference type="Proteomes" id="UP001180715"/>
    </source>
</evidence>
<dbReference type="InterPro" id="IPR001872">
    <property type="entry name" value="Peptidase_A8"/>
</dbReference>
<organism evidence="13 14">
    <name type="scientific">Pseudoglutamicibacter albus</name>
    <dbReference type="NCBI Taxonomy" id="98671"/>
    <lineage>
        <taxon>Bacteria</taxon>
        <taxon>Bacillati</taxon>
        <taxon>Actinomycetota</taxon>
        <taxon>Actinomycetes</taxon>
        <taxon>Micrococcales</taxon>
        <taxon>Micrococcaceae</taxon>
        <taxon>Pseudoglutamicibacter</taxon>
    </lineage>
</organism>
<evidence type="ECO:0000256" key="4">
    <source>
        <dbReference type="ARBA" id="ARBA00022692"/>
    </source>
</evidence>
<feature type="transmembrane region" description="Helical" evidence="9">
    <location>
        <begin position="97"/>
        <end position="117"/>
    </location>
</feature>
<keyword evidence="5 9" id="KW-0064">Aspartyl protease</keyword>
<dbReference type="Proteomes" id="UP001180715">
    <property type="component" value="Unassembled WGS sequence"/>
</dbReference>
<dbReference type="PRINTS" id="PR00781">
    <property type="entry name" value="LIPOSIGPTASE"/>
</dbReference>
<evidence type="ECO:0000256" key="12">
    <source>
        <dbReference type="SAM" id="MobiDB-lite"/>
    </source>
</evidence>
<evidence type="ECO:0000256" key="6">
    <source>
        <dbReference type="ARBA" id="ARBA00022801"/>
    </source>
</evidence>
<keyword evidence="8 9" id="KW-0472">Membrane</keyword>
<dbReference type="NCBIfam" id="TIGR00077">
    <property type="entry name" value="lspA"/>
    <property type="match status" value="1"/>
</dbReference>
<feature type="transmembrane region" description="Helical" evidence="9">
    <location>
        <begin position="137"/>
        <end position="159"/>
    </location>
</feature>
<protein>
    <recommendedName>
        <fullName evidence="9">Lipoprotein signal peptidase</fullName>
        <ecNumber evidence="9">3.4.23.36</ecNumber>
    </recommendedName>
    <alternativeName>
        <fullName evidence="9">Prolipoprotein signal peptidase</fullName>
    </alternativeName>
    <alternativeName>
        <fullName evidence="9">Signal peptidase II</fullName>
        <shortName evidence="9">SPase II</shortName>
    </alternativeName>
</protein>
<evidence type="ECO:0000256" key="2">
    <source>
        <dbReference type="ARBA" id="ARBA00022475"/>
    </source>
</evidence>
<reference evidence="13" key="1">
    <citation type="submission" date="2023-07" db="EMBL/GenBank/DDBJ databases">
        <title>Sequencing the genomes of 1000 actinobacteria strains.</title>
        <authorList>
            <person name="Klenk H.-P."/>
        </authorList>
    </citation>
    <scope>NUCLEOTIDE SEQUENCE</scope>
    <source>
        <strain evidence="13">DSM 13068</strain>
    </source>
</reference>
<dbReference type="PANTHER" id="PTHR33695:SF1">
    <property type="entry name" value="LIPOPROTEIN SIGNAL PEPTIDASE"/>
    <property type="match status" value="1"/>
</dbReference>
<evidence type="ECO:0000256" key="7">
    <source>
        <dbReference type="ARBA" id="ARBA00022989"/>
    </source>
</evidence>
<comment type="caution">
    <text evidence="13">The sequence shown here is derived from an EMBL/GenBank/DDBJ whole genome shotgun (WGS) entry which is preliminary data.</text>
</comment>
<proteinExistence type="inferred from homology"/>
<keyword evidence="14" id="KW-1185">Reference proteome</keyword>
<comment type="function">
    <text evidence="9 10">This protein specifically catalyzes the removal of signal peptides from prolipoproteins.</text>
</comment>
<feature type="transmembrane region" description="Helical" evidence="9">
    <location>
        <begin position="70"/>
        <end position="90"/>
    </location>
</feature>
<evidence type="ECO:0000256" key="1">
    <source>
        <dbReference type="ARBA" id="ARBA00006139"/>
    </source>
</evidence>
<dbReference type="PROSITE" id="PS00855">
    <property type="entry name" value="SPASE_II"/>
    <property type="match status" value="1"/>
</dbReference>
<feature type="active site" evidence="9">
    <location>
        <position position="143"/>
    </location>
</feature>
<feature type="compositionally biased region" description="Low complexity" evidence="12">
    <location>
        <begin position="171"/>
        <end position="187"/>
    </location>
</feature>
<evidence type="ECO:0000256" key="11">
    <source>
        <dbReference type="RuleBase" id="RU004181"/>
    </source>
</evidence>
<comment type="catalytic activity">
    <reaction evidence="9 10">
        <text>Release of signal peptides from bacterial membrane prolipoproteins. Hydrolyzes -Xaa-Yaa-Zaa-|-(S,diacylglyceryl)Cys-, in which Xaa is hydrophobic (preferably Leu), and Yaa (Ala or Ser) and Zaa (Gly or Ala) have small, neutral side chains.</text>
        <dbReference type="EC" id="3.4.23.36"/>
    </reaction>
</comment>
<evidence type="ECO:0000256" key="10">
    <source>
        <dbReference type="RuleBase" id="RU000594"/>
    </source>
</evidence>
<dbReference type="EC" id="3.4.23.36" evidence="9"/>
<accession>A0ABU1YZN2</accession>
<dbReference type="PANTHER" id="PTHR33695">
    <property type="entry name" value="LIPOPROTEIN SIGNAL PEPTIDASE"/>
    <property type="match status" value="1"/>
</dbReference>
<evidence type="ECO:0000256" key="9">
    <source>
        <dbReference type="HAMAP-Rule" id="MF_00161"/>
    </source>
</evidence>
<gene>
    <name evidence="9" type="primary">lspA</name>
    <name evidence="13" type="ORF">J2S67_001097</name>
</gene>
<sequence>MTTSKSTASRGGLAIIAGIILVIGYGFDQLTKYWVETQMRIGEIRWVIEPWFKWYSIRNPGAAFSMGEDFTWVFTVFMAVVSVAVVITLFKTRSRLWTIALASLLAGTLGNLTDRLFRPPAFGHGHVVDFISVGNFAIFNIADSLITCSVVAIVLLIWCNVPLKELKEQSLSESSSSGGSSSGASPSERGETVAQEDA</sequence>
<evidence type="ECO:0000256" key="8">
    <source>
        <dbReference type="ARBA" id="ARBA00023136"/>
    </source>
</evidence>
<dbReference type="RefSeq" id="WP_070490518.1">
    <property type="nucleotide sequence ID" value="NZ_JAVDXX010000001.1"/>
</dbReference>
<dbReference type="EMBL" id="JAVDXX010000001">
    <property type="protein sequence ID" value="MDR7293829.1"/>
    <property type="molecule type" value="Genomic_DNA"/>
</dbReference>
<keyword evidence="7 9" id="KW-1133">Transmembrane helix</keyword>